<evidence type="ECO:0000256" key="4">
    <source>
        <dbReference type="ARBA" id="ARBA00048819"/>
    </source>
</evidence>
<dbReference type="InterPro" id="IPR017809">
    <property type="entry name" value="EgtA_Actinobacteria"/>
</dbReference>
<comment type="catalytic activity">
    <reaction evidence="4 5 6">
        <text>L-cysteine + L-glutamate + ATP = gamma-L-glutamyl-L-cysteine + ADP + phosphate + H(+)</text>
        <dbReference type="Rhea" id="RHEA:13285"/>
        <dbReference type="ChEBI" id="CHEBI:15378"/>
        <dbReference type="ChEBI" id="CHEBI:29985"/>
        <dbReference type="ChEBI" id="CHEBI:30616"/>
        <dbReference type="ChEBI" id="CHEBI:35235"/>
        <dbReference type="ChEBI" id="CHEBI:43474"/>
        <dbReference type="ChEBI" id="CHEBI:58173"/>
        <dbReference type="ChEBI" id="CHEBI:456216"/>
        <dbReference type="EC" id="6.3.2.2"/>
    </reaction>
</comment>
<keyword evidence="8" id="KW-1185">Reference proteome</keyword>
<dbReference type="UniPathway" id="UPA01014"/>
<dbReference type="Pfam" id="PF04107">
    <property type="entry name" value="GCS2"/>
    <property type="match status" value="1"/>
</dbReference>
<dbReference type="EC" id="6.3.2.2" evidence="5"/>
<dbReference type="InterPro" id="IPR014746">
    <property type="entry name" value="Gln_synth/guanido_kin_cat_dom"/>
</dbReference>
<dbReference type="GO" id="GO:0005524">
    <property type="term" value="F:ATP binding"/>
    <property type="evidence" value="ECO:0007669"/>
    <property type="project" value="UniProtKB-UniRule"/>
</dbReference>
<gene>
    <name evidence="5" type="primary">egtA</name>
    <name evidence="7" type="ORF">SLA_6652</name>
</gene>
<evidence type="ECO:0000256" key="1">
    <source>
        <dbReference type="ARBA" id="ARBA00022598"/>
    </source>
</evidence>
<evidence type="ECO:0000313" key="8">
    <source>
        <dbReference type="Proteomes" id="UP000217676"/>
    </source>
</evidence>
<organism evidence="7 8">
    <name type="scientific">Streptomyces laurentii</name>
    <dbReference type="NCBI Taxonomy" id="39478"/>
    <lineage>
        <taxon>Bacteria</taxon>
        <taxon>Bacillati</taxon>
        <taxon>Actinomycetota</taxon>
        <taxon>Actinomycetes</taxon>
        <taxon>Kitasatosporales</taxon>
        <taxon>Streptomycetaceae</taxon>
        <taxon>Streptomyces</taxon>
    </lineage>
</organism>
<reference evidence="7 8" key="1">
    <citation type="journal article" date="2016" name="Genome Announc.">
        <title>Complete Genome Sequence of Thiostrepton-Producing Streptomyces laurentii ATCC 31255.</title>
        <authorList>
            <person name="Doi K."/>
            <person name="Fujino Y."/>
            <person name="Nagayoshi Y."/>
            <person name="Ohshima T."/>
            <person name="Ogata S."/>
        </authorList>
    </citation>
    <scope>NUCLEOTIDE SEQUENCE [LARGE SCALE GENOMIC DNA]</scope>
    <source>
        <strain evidence="7 8">ATCC 31255</strain>
    </source>
</reference>
<dbReference type="SUPFAM" id="SSF55931">
    <property type="entry name" value="Glutamine synthetase/guanido kinase"/>
    <property type="match status" value="1"/>
</dbReference>
<evidence type="ECO:0000256" key="3">
    <source>
        <dbReference type="ARBA" id="ARBA00022840"/>
    </source>
</evidence>
<dbReference type="Proteomes" id="UP000217676">
    <property type="component" value="Chromosome"/>
</dbReference>
<dbReference type="EMBL" id="AP017424">
    <property type="protein sequence ID" value="BAU87518.1"/>
    <property type="molecule type" value="Genomic_DNA"/>
</dbReference>
<name>A0A169PEQ6_STRLU</name>
<dbReference type="AlphaFoldDB" id="A0A169PEQ6"/>
<dbReference type="HAMAP" id="MF_02034">
    <property type="entry name" value="EgtA"/>
    <property type="match status" value="1"/>
</dbReference>
<dbReference type="InterPro" id="IPR006336">
    <property type="entry name" value="GCS2"/>
</dbReference>
<dbReference type="NCBIfam" id="TIGR03444">
    <property type="entry name" value="EgtA_Cys_ligase"/>
    <property type="match status" value="1"/>
</dbReference>
<dbReference type="GO" id="GO:0006750">
    <property type="term" value="P:glutathione biosynthetic process"/>
    <property type="evidence" value="ECO:0007669"/>
    <property type="project" value="UniProtKB-UniRule"/>
</dbReference>
<dbReference type="InterPro" id="IPR035434">
    <property type="entry name" value="GCL_bact_plant"/>
</dbReference>
<sequence length="397" mass="42681">MYLFQDGAAAHRGAELEWLVHDLRDPRLPVPPGRLAAAIDTVRAVPLTAALTFEPGGQLELSSLPAASLMECLDSLAADLRAVREALAPLCLGLGGYGVDPWHAPRARVLREPRYDAMEQVFNRTGPSGRAMMCETASVQVCLDAGVDGPGPLDFRRRWRLAHLLGAVLVAVFANSPVHGGRRTGWRSTRQSLWTDLDPARALAPPADGDPRAEWASHVLDAPVLCVRPKDDGPWTVPEGLTFRDWLRTGRPRRADAEDLRYHLTTLFPPVRPRGHLELRMIDAQPGRDGWMIPVAVATALFDDPVAAEAAERAVRPLAALAGPDPAPRNPLWRAAARDGLAHPALRAAALDVFGSALDALPRVGASAAVTGAVAAFHERYVARGVCPADESLEVAS</sequence>
<accession>A0A169PEQ6</accession>
<comment type="function">
    <text evidence="5">Catalyzes the synthesis of gamma-glutamylcysteine (gamma-GC). This compound is used as substrate for the biosynthesis of the low-molecular thiol compound ergothioneine.</text>
</comment>
<evidence type="ECO:0000256" key="6">
    <source>
        <dbReference type="PIRNR" id="PIRNR017901"/>
    </source>
</evidence>
<dbReference type="PIRSF" id="PIRSF017901">
    <property type="entry name" value="GCL"/>
    <property type="match status" value="1"/>
</dbReference>
<dbReference type="PANTHER" id="PTHR34378:SF1">
    <property type="entry name" value="GLUTAMATE--CYSTEINE LIGASE, CHLOROPLASTIC"/>
    <property type="match status" value="1"/>
</dbReference>
<proteinExistence type="inferred from homology"/>
<evidence type="ECO:0000313" key="7">
    <source>
        <dbReference type="EMBL" id="BAU87518.1"/>
    </source>
</evidence>
<dbReference type="PANTHER" id="PTHR34378">
    <property type="entry name" value="GLUTAMATE--CYSTEINE LIGASE, CHLOROPLASTIC"/>
    <property type="match status" value="1"/>
</dbReference>
<dbReference type="GO" id="GO:0004357">
    <property type="term" value="F:glutamate-cysteine ligase activity"/>
    <property type="evidence" value="ECO:0007669"/>
    <property type="project" value="UniProtKB-UniRule"/>
</dbReference>
<evidence type="ECO:0000256" key="5">
    <source>
        <dbReference type="HAMAP-Rule" id="MF_02034"/>
    </source>
</evidence>
<dbReference type="Gene3D" id="3.30.590.20">
    <property type="match status" value="1"/>
</dbReference>
<dbReference type="KEGG" id="slau:SLA_6652"/>
<keyword evidence="3 5" id="KW-0067">ATP-binding</keyword>
<dbReference type="GO" id="GO:0052699">
    <property type="term" value="P:ergothioneine biosynthetic process"/>
    <property type="evidence" value="ECO:0007669"/>
    <property type="project" value="UniProtKB-UniRule"/>
</dbReference>
<keyword evidence="2 5" id="KW-0547">Nucleotide-binding</keyword>
<evidence type="ECO:0000256" key="2">
    <source>
        <dbReference type="ARBA" id="ARBA00022741"/>
    </source>
</evidence>
<comment type="similarity">
    <text evidence="5 6">Belongs to the glutamate--cysteine ligase type 2 family. EgtA subfamily.</text>
</comment>
<keyword evidence="1 5" id="KW-0436">Ligase</keyword>
<comment type="pathway">
    <text evidence="5">Amino-acid biosynthesis; ergothioneine biosynthesis.</text>
</comment>
<protein>
    <recommendedName>
        <fullName evidence="5">Glutamate--cysteine ligase EgtA</fullName>
        <ecNumber evidence="5">6.3.2.2</ecNumber>
    </recommendedName>
    <alternativeName>
        <fullName evidence="5">Gamma-glutamylcysteine synthase</fullName>
        <shortName evidence="5">GCS</shortName>
        <shortName evidence="5">Gamma-ECS</shortName>
    </alternativeName>
</protein>